<dbReference type="InterPro" id="IPR009057">
    <property type="entry name" value="Homeodomain-like_sf"/>
</dbReference>
<evidence type="ECO:0000256" key="4">
    <source>
        <dbReference type="PROSITE-ProRule" id="PRU00335"/>
    </source>
</evidence>
<sequence length="193" mass="21341">MMAAEPLTREQVLAAAEEALRRYGPTKMNVVDVAQALGVSHGSVYRHFPTKAALRAAVVRKGLEKKAAQLLPIAEESGPAADRLHRWLLALIEFKQRLAREDPELFGAHAVVDKDDAALVREHVGVLTGQIARILEDGVDSGEFRGSALEGSALAIWHATTRFHHPAHRYEWTDPKIGEDFERVWTLILDGLT</sequence>
<dbReference type="EMBL" id="JAGSOH010000060">
    <property type="protein sequence ID" value="MBR7828567.1"/>
    <property type="molecule type" value="Genomic_DNA"/>
</dbReference>
<dbReference type="Proteomes" id="UP000676325">
    <property type="component" value="Unassembled WGS sequence"/>
</dbReference>
<protein>
    <submittedName>
        <fullName evidence="6">TetR family transcriptional regulator</fullName>
    </submittedName>
</protein>
<gene>
    <name evidence="6" type="ORF">KDK95_19810</name>
</gene>
<dbReference type="Pfam" id="PF00440">
    <property type="entry name" value="TetR_N"/>
    <property type="match status" value="1"/>
</dbReference>
<keyword evidence="7" id="KW-1185">Reference proteome</keyword>
<evidence type="ECO:0000259" key="5">
    <source>
        <dbReference type="PROSITE" id="PS50977"/>
    </source>
</evidence>
<dbReference type="PRINTS" id="PR00455">
    <property type="entry name" value="HTHTETR"/>
</dbReference>
<dbReference type="InterPro" id="IPR050109">
    <property type="entry name" value="HTH-type_TetR-like_transc_reg"/>
</dbReference>
<dbReference type="Pfam" id="PF17935">
    <property type="entry name" value="TetR_C_27"/>
    <property type="match status" value="1"/>
</dbReference>
<evidence type="ECO:0000256" key="1">
    <source>
        <dbReference type="ARBA" id="ARBA00023015"/>
    </source>
</evidence>
<dbReference type="PROSITE" id="PS50977">
    <property type="entry name" value="HTH_TETR_2"/>
    <property type="match status" value="1"/>
</dbReference>
<evidence type="ECO:0000313" key="6">
    <source>
        <dbReference type="EMBL" id="MBR7828567.1"/>
    </source>
</evidence>
<reference evidence="6" key="1">
    <citation type="submission" date="2021-04" db="EMBL/GenBank/DDBJ databases">
        <title>Genome based classification of Actinospica acidithermotolerans sp. nov., an actinobacterium isolated from an Indonesian hot spring.</title>
        <authorList>
            <person name="Kusuma A.B."/>
            <person name="Putra K.E."/>
            <person name="Nafisah S."/>
            <person name="Loh J."/>
            <person name="Nouioui I."/>
            <person name="Goodfellow M."/>
        </authorList>
    </citation>
    <scope>NUCLEOTIDE SEQUENCE</scope>
    <source>
        <strain evidence="6">MGRD01-02</strain>
    </source>
</reference>
<evidence type="ECO:0000256" key="2">
    <source>
        <dbReference type="ARBA" id="ARBA00023125"/>
    </source>
</evidence>
<dbReference type="Gene3D" id="1.10.357.10">
    <property type="entry name" value="Tetracycline Repressor, domain 2"/>
    <property type="match status" value="1"/>
</dbReference>
<dbReference type="PANTHER" id="PTHR30055:SF151">
    <property type="entry name" value="TRANSCRIPTIONAL REGULATORY PROTEIN"/>
    <property type="match status" value="1"/>
</dbReference>
<comment type="caution">
    <text evidence="6">The sequence shown here is derived from an EMBL/GenBank/DDBJ whole genome shotgun (WGS) entry which is preliminary data.</text>
</comment>
<dbReference type="InterPro" id="IPR001647">
    <property type="entry name" value="HTH_TetR"/>
</dbReference>
<dbReference type="InterPro" id="IPR036271">
    <property type="entry name" value="Tet_transcr_reg_TetR-rel_C_sf"/>
</dbReference>
<evidence type="ECO:0000313" key="7">
    <source>
        <dbReference type="Proteomes" id="UP000676325"/>
    </source>
</evidence>
<dbReference type="InterPro" id="IPR041478">
    <property type="entry name" value="TetR_C_27"/>
</dbReference>
<dbReference type="SUPFAM" id="SSF46689">
    <property type="entry name" value="Homeodomain-like"/>
    <property type="match status" value="1"/>
</dbReference>
<keyword evidence="2 4" id="KW-0238">DNA-binding</keyword>
<feature type="DNA-binding region" description="H-T-H motif" evidence="4">
    <location>
        <begin position="29"/>
        <end position="48"/>
    </location>
</feature>
<name>A0A941IK50_9ACTN</name>
<keyword evidence="3" id="KW-0804">Transcription</keyword>
<dbReference type="SUPFAM" id="SSF48498">
    <property type="entry name" value="Tetracyclin repressor-like, C-terminal domain"/>
    <property type="match status" value="1"/>
</dbReference>
<dbReference type="PANTHER" id="PTHR30055">
    <property type="entry name" value="HTH-TYPE TRANSCRIPTIONAL REGULATOR RUTR"/>
    <property type="match status" value="1"/>
</dbReference>
<dbReference type="AlphaFoldDB" id="A0A941IK50"/>
<accession>A0A941IK50</accession>
<keyword evidence="1" id="KW-0805">Transcription regulation</keyword>
<dbReference type="GO" id="GO:0003700">
    <property type="term" value="F:DNA-binding transcription factor activity"/>
    <property type="evidence" value="ECO:0007669"/>
    <property type="project" value="TreeGrafter"/>
</dbReference>
<organism evidence="6 7">
    <name type="scientific">Actinospica acidithermotolerans</name>
    <dbReference type="NCBI Taxonomy" id="2828514"/>
    <lineage>
        <taxon>Bacteria</taxon>
        <taxon>Bacillati</taxon>
        <taxon>Actinomycetota</taxon>
        <taxon>Actinomycetes</taxon>
        <taxon>Catenulisporales</taxon>
        <taxon>Actinospicaceae</taxon>
        <taxon>Actinospica</taxon>
    </lineage>
</organism>
<dbReference type="GO" id="GO:0000976">
    <property type="term" value="F:transcription cis-regulatory region binding"/>
    <property type="evidence" value="ECO:0007669"/>
    <property type="project" value="TreeGrafter"/>
</dbReference>
<proteinExistence type="predicted"/>
<feature type="domain" description="HTH tetR-type" evidence="5">
    <location>
        <begin position="6"/>
        <end position="66"/>
    </location>
</feature>
<evidence type="ECO:0000256" key="3">
    <source>
        <dbReference type="ARBA" id="ARBA00023163"/>
    </source>
</evidence>
<dbReference type="RefSeq" id="WP_212519701.1">
    <property type="nucleotide sequence ID" value="NZ_JAGSOH010000060.1"/>
</dbReference>